<feature type="region of interest" description="Disordered" evidence="1">
    <location>
        <begin position="200"/>
        <end position="222"/>
    </location>
</feature>
<feature type="transmembrane region" description="Helical" evidence="2">
    <location>
        <begin position="48"/>
        <end position="71"/>
    </location>
</feature>
<dbReference type="InterPro" id="IPR024164">
    <property type="entry name" value="KinB-signalling_activ"/>
</dbReference>
<keyword evidence="2" id="KW-0812">Transmembrane</keyword>
<evidence type="ECO:0000256" key="2">
    <source>
        <dbReference type="SAM" id="Phobius"/>
    </source>
</evidence>
<dbReference type="Pfam" id="PF14089">
    <property type="entry name" value="KbaA"/>
    <property type="match status" value="1"/>
</dbReference>
<keyword evidence="2" id="KW-1133">Transmembrane helix</keyword>
<reference evidence="3 4" key="1">
    <citation type="submission" date="2016-10" db="EMBL/GenBank/DDBJ databases">
        <authorList>
            <person name="de Groot N.N."/>
        </authorList>
    </citation>
    <scope>NUCLEOTIDE SEQUENCE [LARGE SCALE GENOMIC DNA]</scope>
    <source>
        <strain evidence="3 4">CGMCC 1.6502</strain>
    </source>
</reference>
<dbReference type="Proteomes" id="UP000198694">
    <property type="component" value="Unassembled WGS sequence"/>
</dbReference>
<dbReference type="GO" id="GO:0045881">
    <property type="term" value="P:positive regulation of sporulation resulting in formation of a cellular spore"/>
    <property type="evidence" value="ECO:0007669"/>
    <property type="project" value="InterPro"/>
</dbReference>
<evidence type="ECO:0000256" key="1">
    <source>
        <dbReference type="SAM" id="MobiDB-lite"/>
    </source>
</evidence>
<sequence length="222" mass="25127">MSSRNWVHMFLTTLLVGAVSTILTSFFVKANSYAEFLKPIDLFELLGLLVFFTALGLVFSLISQMGFFAYLTINQFGLGMFKGFWTPIQVVLVLFTLFDLIYFRYKSADGEVAIFIYILVAVVLLGYSLIIAGIKAKETNSRAFIPALFFMFVVTSIEWVPGLRSTGSDYAWLMIIPLLACNTYQLLLLHRITNQKEATQGKALTAETKPKKNKKKKSKRRN</sequence>
<dbReference type="AlphaFoldDB" id="A0A1G9CZT4"/>
<evidence type="ECO:0000313" key="3">
    <source>
        <dbReference type="EMBL" id="SDK57198.1"/>
    </source>
</evidence>
<dbReference type="PIRSF" id="PIRSF029886">
    <property type="entry name" value="KBAA"/>
    <property type="match status" value="1"/>
</dbReference>
<feature type="transmembrane region" description="Helical" evidence="2">
    <location>
        <begin position="83"/>
        <end position="102"/>
    </location>
</feature>
<organism evidence="3 4">
    <name type="scientific">Sediminibacillus albus</name>
    <dbReference type="NCBI Taxonomy" id="407036"/>
    <lineage>
        <taxon>Bacteria</taxon>
        <taxon>Bacillati</taxon>
        <taxon>Bacillota</taxon>
        <taxon>Bacilli</taxon>
        <taxon>Bacillales</taxon>
        <taxon>Bacillaceae</taxon>
        <taxon>Sediminibacillus</taxon>
    </lineage>
</organism>
<keyword evidence="4" id="KW-1185">Reference proteome</keyword>
<feature type="transmembrane region" description="Helical" evidence="2">
    <location>
        <begin position="170"/>
        <end position="189"/>
    </location>
</feature>
<dbReference type="RefSeq" id="WP_093217196.1">
    <property type="nucleotide sequence ID" value="NZ_FNFL01000009.1"/>
</dbReference>
<accession>A0A1G9CZT4</accession>
<dbReference type="STRING" id="407036.SAMN05216243_3586"/>
<gene>
    <name evidence="3" type="ORF">SAMN05216243_3586</name>
</gene>
<evidence type="ECO:0000313" key="4">
    <source>
        <dbReference type="Proteomes" id="UP000198694"/>
    </source>
</evidence>
<feature type="transmembrane region" description="Helical" evidence="2">
    <location>
        <begin position="144"/>
        <end position="164"/>
    </location>
</feature>
<dbReference type="OrthoDB" id="2374256at2"/>
<name>A0A1G9CZT4_9BACI</name>
<proteinExistence type="predicted"/>
<feature type="transmembrane region" description="Helical" evidence="2">
    <location>
        <begin position="114"/>
        <end position="132"/>
    </location>
</feature>
<dbReference type="SMART" id="SM01251">
    <property type="entry name" value="KbaA"/>
    <property type="match status" value="1"/>
</dbReference>
<dbReference type="EMBL" id="FNFL01000009">
    <property type="protein sequence ID" value="SDK57198.1"/>
    <property type="molecule type" value="Genomic_DNA"/>
</dbReference>
<feature type="transmembrane region" description="Helical" evidence="2">
    <location>
        <begin position="7"/>
        <end position="28"/>
    </location>
</feature>
<keyword evidence="2" id="KW-0472">Membrane</keyword>
<feature type="compositionally biased region" description="Basic residues" evidence="1">
    <location>
        <begin position="211"/>
        <end position="222"/>
    </location>
</feature>
<protein>
    <submittedName>
        <fullName evidence="3">KinB signaling pathway activation protein</fullName>
    </submittedName>
</protein>